<dbReference type="OrthoDB" id="9810297at2"/>
<proteinExistence type="inferred from homology"/>
<keyword evidence="1 5" id="KW-0489">Methyltransferase</keyword>
<evidence type="ECO:0000256" key="5">
    <source>
        <dbReference type="PROSITE-ProRule" id="PRU01023"/>
    </source>
</evidence>
<gene>
    <name evidence="8" type="ORF">CR103_09945</name>
</gene>
<protein>
    <submittedName>
        <fullName evidence="8">SAM-dependent methyltransferase</fullName>
    </submittedName>
</protein>
<evidence type="ECO:0000313" key="9">
    <source>
        <dbReference type="Proteomes" id="UP000228593"/>
    </source>
</evidence>
<dbReference type="PANTHER" id="PTHR22807">
    <property type="entry name" value="NOP2 YEAST -RELATED NOL1/NOP2/FMU SUN DOMAIN-CONTAINING"/>
    <property type="match status" value="1"/>
</dbReference>
<evidence type="ECO:0000256" key="4">
    <source>
        <dbReference type="ARBA" id="ARBA00022884"/>
    </source>
</evidence>
<evidence type="ECO:0000259" key="7">
    <source>
        <dbReference type="PROSITE" id="PS51686"/>
    </source>
</evidence>
<feature type="compositionally biased region" description="Acidic residues" evidence="6">
    <location>
        <begin position="430"/>
        <end position="441"/>
    </location>
</feature>
<evidence type="ECO:0000256" key="1">
    <source>
        <dbReference type="ARBA" id="ARBA00022603"/>
    </source>
</evidence>
<keyword evidence="4 5" id="KW-0694">RNA-binding</keyword>
<organism evidence="8 9">
    <name type="scientific">Massilia psychrophila</name>
    <dbReference type="NCBI Taxonomy" id="1603353"/>
    <lineage>
        <taxon>Bacteria</taxon>
        <taxon>Pseudomonadati</taxon>
        <taxon>Pseudomonadota</taxon>
        <taxon>Betaproteobacteria</taxon>
        <taxon>Burkholderiales</taxon>
        <taxon>Oxalobacteraceae</taxon>
        <taxon>Telluria group</taxon>
        <taxon>Massilia</taxon>
    </lineage>
</organism>
<keyword evidence="2 5" id="KW-0808">Transferase</keyword>
<dbReference type="InterPro" id="IPR023267">
    <property type="entry name" value="RCMT"/>
</dbReference>
<dbReference type="GO" id="GO:0008173">
    <property type="term" value="F:RNA methyltransferase activity"/>
    <property type="evidence" value="ECO:0007669"/>
    <property type="project" value="InterPro"/>
</dbReference>
<dbReference type="PROSITE" id="PS51686">
    <property type="entry name" value="SAM_MT_RSMB_NOP"/>
    <property type="match status" value="1"/>
</dbReference>
<feature type="binding site" evidence="5">
    <location>
        <position position="254"/>
    </location>
    <ligand>
        <name>S-adenosyl-L-methionine</name>
        <dbReference type="ChEBI" id="CHEBI:59789"/>
    </ligand>
</feature>
<sequence length="450" mass="49405">MRLPPAILGNTEEVLREILRFSAPADTTLSRYFKDHPRLGPRERGAVAEGIYAILRNKSFFTDFAEAGQSPTMRRLTILGLAEAVGADSLAGLTEEETEFLTRIAQIDRNLMPPQMRSNLPKWLFDKFVAQYGEAETLKLADALNAPAPLDLRVNSIKATREEVMAKLLEAPIAAEPTPFAPLGLRVLKKPSLQNLPLFKEGAIEVQDEGSQILSQIVGAKRGEMVVDFCAGAGGKTLALGALMRNTGRLYAFDISEKRLAKLKPRMARSGLSNVHPVQIAHERDAKVKRLAGKIDRVLVDAPCSGLGTLRRNPDVKWRQKIEAIAEMQQKQAAILDSAARLLKGGGRLVYATCSLLTEENEFIVEQFLAAHPEFDLVPMSRVLAEQKIALEMDDYLKLLPHKHQTDGFFAAVLERKPLPPRPPKAKLDDEVDEPDADADADASAPAASA</sequence>
<dbReference type="InterPro" id="IPR029063">
    <property type="entry name" value="SAM-dependent_MTases_sf"/>
</dbReference>
<evidence type="ECO:0000256" key="3">
    <source>
        <dbReference type="ARBA" id="ARBA00022691"/>
    </source>
</evidence>
<dbReference type="EMBL" id="PDOB01000012">
    <property type="protein sequence ID" value="PIL40033.1"/>
    <property type="molecule type" value="Genomic_DNA"/>
</dbReference>
<evidence type="ECO:0000256" key="2">
    <source>
        <dbReference type="ARBA" id="ARBA00022679"/>
    </source>
</evidence>
<dbReference type="GO" id="GO:0003723">
    <property type="term" value="F:RNA binding"/>
    <property type="evidence" value="ECO:0007669"/>
    <property type="project" value="UniProtKB-UniRule"/>
</dbReference>
<dbReference type="Gene3D" id="3.30.70.1170">
    <property type="entry name" value="Sun protein, domain 3"/>
    <property type="match status" value="1"/>
</dbReference>
<dbReference type="InterPro" id="IPR054728">
    <property type="entry name" value="RsmB-like_ferredoxin"/>
</dbReference>
<evidence type="ECO:0000256" key="6">
    <source>
        <dbReference type="SAM" id="MobiDB-lite"/>
    </source>
</evidence>
<accession>A0A2G8T244</accession>
<dbReference type="Proteomes" id="UP000228593">
    <property type="component" value="Unassembled WGS sequence"/>
</dbReference>
<dbReference type="PANTHER" id="PTHR22807:SF53">
    <property type="entry name" value="RIBOSOMAL RNA SMALL SUBUNIT METHYLTRANSFERASE B-RELATED"/>
    <property type="match status" value="1"/>
</dbReference>
<dbReference type="CDD" id="cd02440">
    <property type="entry name" value="AdoMet_MTases"/>
    <property type="match status" value="1"/>
</dbReference>
<reference evidence="8 9" key="1">
    <citation type="submission" date="2017-10" db="EMBL/GenBank/DDBJ databases">
        <title>Massilia psychrophilum sp. nov., a novel purple-pigmented bacterium isolated from Tianshan glacier, Xinjiang Municipality, China.</title>
        <authorList>
            <person name="Wang H."/>
        </authorList>
    </citation>
    <scope>NUCLEOTIDE SEQUENCE [LARGE SCALE GENOMIC DNA]</scope>
    <source>
        <strain evidence="8 9">JCM 30813</strain>
    </source>
</reference>
<feature type="domain" description="SAM-dependent MTase RsmB/NOP-type" evidence="7">
    <location>
        <begin position="140"/>
        <end position="417"/>
    </location>
</feature>
<feature type="region of interest" description="Disordered" evidence="6">
    <location>
        <begin position="415"/>
        <end position="450"/>
    </location>
</feature>
<name>A0A2G8T244_9BURK</name>
<comment type="similarity">
    <text evidence="5">Belongs to the class I-like SAM-binding methyltransferase superfamily. RsmB/NOP family.</text>
</comment>
<feature type="active site" description="Nucleophile" evidence="5">
    <location>
        <position position="354"/>
    </location>
</feature>
<keyword evidence="9" id="KW-1185">Reference proteome</keyword>
<feature type="binding site" evidence="5">
    <location>
        <position position="301"/>
    </location>
    <ligand>
        <name>S-adenosyl-L-methionine</name>
        <dbReference type="ChEBI" id="CHEBI:59789"/>
    </ligand>
</feature>
<dbReference type="Pfam" id="PF22458">
    <property type="entry name" value="RsmF-B_ferredox"/>
    <property type="match status" value="1"/>
</dbReference>
<dbReference type="GO" id="GO:0001510">
    <property type="term" value="P:RNA methylation"/>
    <property type="evidence" value="ECO:0007669"/>
    <property type="project" value="InterPro"/>
</dbReference>
<dbReference type="InterPro" id="IPR001678">
    <property type="entry name" value="MeTrfase_RsmB-F_NOP2_dom"/>
</dbReference>
<dbReference type="Gene3D" id="3.40.50.150">
    <property type="entry name" value="Vaccinia Virus protein VP39"/>
    <property type="match status" value="1"/>
</dbReference>
<dbReference type="RefSeq" id="WP_099915843.1">
    <property type="nucleotide sequence ID" value="NZ_BMHS01000014.1"/>
</dbReference>
<comment type="caution">
    <text evidence="5">Lacks conserved residue(s) required for the propagation of feature annotation.</text>
</comment>
<evidence type="ECO:0000313" key="8">
    <source>
        <dbReference type="EMBL" id="PIL40033.1"/>
    </source>
</evidence>
<dbReference type="SUPFAM" id="SSF53335">
    <property type="entry name" value="S-adenosyl-L-methionine-dependent methyltransferases"/>
    <property type="match status" value="1"/>
</dbReference>
<dbReference type="AlphaFoldDB" id="A0A2G8T244"/>
<dbReference type="InterPro" id="IPR049560">
    <property type="entry name" value="MeTrfase_RsmB-F_NOP2_cat"/>
</dbReference>
<dbReference type="PRINTS" id="PR02008">
    <property type="entry name" value="RCMTFAMILY"/>
</dbReference>
<keyword evidence="3 5" id="KW-0949">S-adenosyl-L-methionine</keyword>
<dbReference type="Pfam" id="PF01189">
    <property type="entry name" value="Methyltr_RsmB-F"/>
    <property type="match status" value="1"/>
</dbReference>
<comment type="caution">
    <text evidence="8">The sequence shown here is derived from an EMBL/GenBank/DDBJ whole genome shotgun (WGS) entry which is preliminary data.</text>
</comment>